<evidence type="ECO:0000313" key="6">
    <source>
        <dbReference type="EMBL" id="VFP78198.1"/>
    </source>
</evidence>
<proteinExistence type="inferred from homology"/>
<dbReference type="PANTHER" id="PTHR12532:SF0">
    <property type="entry name" value="TRANSLATIONAL ACTIVATOR OF CYTOCHROME C OXIDASE 1"/>
    <property type="match status" value="1"/>
</dbReference>
<dbReference type="Pfam" id="PF20772">
    <property type="entry name" value="TACO1_YebC_N"/>
    <property type="match status" value="1"/>
</dbReference>
<evidence type="ECO:0000256" key="1">
    <source>
        <dbReference type="ARBA" id="ARBA00008724"/>
    </source>
</evidence>
<dbReference type="Gene3D" id="1.10.10.200">
    <property type="match status" value="1"/>
</dbReference>
<feature type="domain" description="TACO1/YebC-like N-terminal" evidence="5">
    <location>
        <begin position="5"/>
        <end position="74"/>
    </location>
</feature>
<dbReference type="InterPro" id="IPR026564">
    <property type="entry name" value="Transcrip_reg_TACO1-like_dom3"/>
</dbReference>
<evidence type="ECO:0000256" key="2">
    <source>
        <dbReference type="ARBA" id="ARBA00023015"/>
    </source>
</evidence>
<feature type="domain" description="TACO1/YebC-like second and third" evidence="4">
    <location>
        <begin position="83"/>
        <end position="237"/>
    </location>
</feature>
<dbReference type="InterPro" id="IPR029072">
    <property type="entry name" value="YebC-like"/>
</dbReference>
<dbReference type="InterPro" id="IPR002876">
    <property type="entry name" value="Transcrip_reg_TACO1-like"/>
</dbReference>
<sequence length="241" mass="27984">MSGHSKWANTKHRKNAQDIKRSKIFTKIIKKITTSSAKYGSDINKNFKLRNILEKAHAYNLKKKLINNAIQRSSRLNKKDNFKTMKYAGYGPAGTALIIHCQTNNSNRTVSSIRNIFSRFNARLINYDNIKYLFNFFYILTINMTLHNKNSLLNIINKNNLFYNKKINKNSLNITVQMKNFVKIKQYLSAHSITIDNSNTLITPKIIQNLDDKNSILLKNMINLLKKINEIIYIIHNGKVC</sequence>
<evidence type="ECO:0000259" key="4">
    <source>
        <dbReference type="Pfam" id="PF01709"/>
    </source>
</evidence>
<gene>
    <name evidence="6" type="primary">yebC</name>
    <name evidence="6" type="ORF">BUCICUMA2628_207</name>
</gene>
<organism evidence="6 7">
    <name type="scientific">Buchnera aphidicola</name>
    <name type="common">Cinara cuneomaculata</name>
    <dbReference type="NCBI Taxonomy" id="1660040"/>
    <lineage>
        <taxon>Bacteria</taxon>
        <taxon>Pseudomonadati</taxon>
        <taxon>Pseudomonadota</taxon>
        <taxon>Gammaproteobacteria</taxon>
        <taxon>Enterobacterales</taxon>
        <taxon>Erwiniaceae</taxon>
        <taxon>Buchnera</taxon>
    </lineage>
</organism>
<dbReference type="Pfam" id="PF01709">
    <property type="entry name" value="Transcrip_reg"/>
    <property type="match status" value="1"/>
</dbReference>
<dbReference type="PANTHER" id="PTHR12532">
    <property type="entry name" value="TRANSLATIONAL ACTIVATOR OF CYTOCHROME C OXIDASE 1"/>
    <property type="match status" value="1"/>
</dbReference>
<dbReference type="Gene3D" id="3.30.70.980">
    <property type="match status" value="2"/>
</dbReference>
<keyword evidence="3" id="KW-0804">Transcription</keyword>
<evidence type="ECO:0000256" key="3">
    <source>
        <dbReference type="ARBA" id="ARBA00023163"/>
    </source>
</evidence>
<comment type="similarity">
    <text evidence="1">Belongs to the TACO1 family.</text>
</comment>
<dbReference type="InterPro" id="IPR017856">
    <property type="entry name" value="Integrase-like_N"/>
</dbReference>
<dbReference type="OrthoDB" id="9781053at2"/>
<dbReference type="RefSeq" id="WP_154027427.1">
    <property type="nucleotide sequence ID" value="NZ_LR217695.1"/>
</dbReference>
<dbReference type="InterPro" id="IPR048300">
    <property type="entry name" value="TACO1_YebC-like_2nd/3rd_dom"/>
</dbReference>
<dbReference type="AlphaFoldDB" id="A0A451CXU0"/>
<protein>
    <submittedName>
        <fullName evidence="6">Probable transcriptional regulatory protein YebC</fullName>
    </submittedName>
</protein>
<accession>A0A451CXU0</accession>
<dbReference type="InterPro" id="IPR049083">
    <property type="entry name" value="TACO1_YebC_N"/>
</dbReference>
<dbReference type="EMBL" id="LR217695">
    <property type="protein sequence ID" value="VFP78198.1"/>
    <property type="molecule type" value="Genomic_DNA"/>
</dbReference>
<evidence type="ECO:0000313" key="7">
    <source>
        <dbReference type="Proteomes" id="UP000294404"/>
    </source>
</evidence>
<keyword evidence="2" id="KW-0805">Transcription regulation</keyword>
<evidence type="ECO:0000259" key="5">
    <source>
        <dbReference type="Pfam" id="PF20772"/>
    </source>
</evidence>
<name>A0A451CXU0_9GAMM</name>
<dbReference type="GO" id="GO:0005737">
    <property type="term" value="C:cytoplasm"/>
    <property type="evidence" value="ECO:0007669"/>
    <property type="project" value="UniProtKB-ARBA"/>
</dbReference>
<dbReference type="Proteomes" id="UP000294404">
    <property type="component" value="Chromosome"/>
</dbReference>
<dbReference type="SUPFAM" id="SSF75625">
    <property type="entry name" value="YebC-like"/>
    <property type="match status" value="1"/>
</dbReference>
<reference evidence="6 7" key="1">
    <citation type="submission" date="2019-02" db="EMBL/GenBank/DDBJ databases">
        <authorList>
            <person name="Manzano-Marin A."/>
            <person name="Manzano-Marin A."/>
        </authorList>
    </citation>
    <scope>NUCLEOTIDE SEQUENCE [LARGE SCALE GENOMIC DNA]</scope>
    <source>
        <strain evidence="6 7">BuCicuneomaculata</strain>
    </source>
</reference>